<dbReference type="HAMAP" id="MF_01227">
    <property type="entry name" value="PyrG"/>
    <property type="match status" value="1"/>
</dbReference>
<protein>
    <recommendedName>
        <fullName evidence="11">CTP synthase</fullName>
        <ecNumber evidence="11">6.3.4.2</ecNumber>
    </recommendedName>
    <alternativeName>
        <fullName evidence="11">Cytidine 5'-triphosphate synthase</fullName>
    </alternativeName>
    <alternativeName>
        <fullName evidence="11">Cytidine triphosphate synthetase</fullName>
        <shortName evidence="11">CTP synthetase</shortName>
        <shortName evidence="11">CTPS</shortName>
    </alternativeName>
    <alternativeName>
        <fullName evidence="11">UTP--ammonia ligase</fullName>
    </alternativeName>
</protein>
<feature type="binding site" evidence="11">
    <location>
        <position position="70"/>
    </location>
    <ligand>
        <name>ATP</name>
        <dbReference type="ChEBI" id="CHEBI:30616"/>
    </ligand>
</feature>
<gene>
    <name evidence="11 14" type="primary">pyrG</name>
    <name evidence="14" type="ORF">DC3_08360</name>
</gene>
<dbReference type="Gene3D" id="3.40.50.300">
    <property type="entry name" value="P-loop containing nucleotide triphosphate hydrolases"/>
    <property type="match status" value="1"/>
</dbReference>
<dbReference type="Proteomes" id="UP000321306">
    <property type="component" value="Unassembled WGS sequence"/>
</dbReference>
<dbReference type="NCBIfam" id="NF003792">
    <property type="entry name" value="PRK05380.1"/>
    <property type="match status" value="1"/>
</dbReference>
<dbReference type="SUPFAM" id="SSF52317">
    <property type="entry name" value="Class I glutamine amidotransferase-like"/>
    <property type="match status" value="1"/>
</dbReference>
<dbReference type="GO" id="GO:0046872">
    <property type="term" value="F:metal ion binding"/>
    <property type="evidence" value="ECO:0007669"/>
    <property type="project" value="UniProtKB-KW"/>
</dbReference>
<keyword evidence="7 11" id="KW-0460">Magnesium</keyword>
<dbReference type="GO" id="GO:0019856">
    <property type="term" value="P:pyrimidine nucleobase biosynthetic process"/>
    <property type="evidence" value="ECO:0007669"/>
    <property type="project" value="TreeGrafter"/>
</dbReference>
<feature type="binding site" evidence="11">
    <location>
        <begin position="147"/>
        <end position="149"/>
    </location>
    <ligand>
        <name>CTP</name>
        <dbReference type="ChEBI" id="CHEBI:37563"/>
        <note>allosteric inhibitor</note>
    </ligand>
</feature>
<keyword evidence="9 11" id="KW-0665">Pyrimidine biosynthesis</keyword>
<dbReference type="GO" id="GO:0005524">
    <property type="term" value="F:ATP binding"/>
    <property type="evidence" value="ECO:0007669"/>
    <property type="project" value="UniProtKB-KW"/>
</dbReference>
<evidence type="ECO:0000256" key="4">
    <source>
        <dbReference type="ARBA" id="ARBA00022723"/>
    </source>
</evidence>
<comment type="activity regulation">
    <text evidence="11">Allosterically activated by GTP, when glutamine is the substrate; GTP has no effect on the reaction when ammonia is the substrate. The allosteric effector GTP functions by stabilizing the protein conformation that binds the tetrahedral intermediate(s) formed during glutamine hydrolysis. Inhibited by the product CTP, via allosteric rather than competitive inhibition.</text>
</comment>
<dbReference type="InterPro" id="IPR033828">
    <property type="entry name" value="GATase1_CTP_Synthase"/>
</dbReference>
<keyword evidence="15" id="KW-1185">Reference proteome</keyword>
<dbReference type="Pfam" id="PF00117">
    <property type="entry name" value="GATase"/>
    <property type="match status" value="1"/>
</dbReference>
<feature type="active site" evidence="11">
    <location>
        <position position="514"/>
    </location>
</feature>
<feature type="binding site" evidence="11">
    <location>
        <position position="223"/>
    </location>
    <ligand>
        <name>UTP</name>
        <dbReference type="ChEBI" id="CHEBI:46398"/>
    </ligand>
</feature>
<dbReference type="CDD" id="cd01746">
    <property type="entry name" value="GATase1_CTP_Synthase"/>
    <property type="match status" value="1"/>
</dbReference>
<feature type="binding site" evidence="11">
    <location>
        <position position="12"/>
    </location>
    <ligand>
        <name>CTP</name>
        <dbReference type="ChEBI" id="CHEBI:37563"/>
        <note>allosteric inhibitor</note>
    </ligand>
</feature>
<dbReference type="EC" id="6.3.4.2" evidence="11"/>
<feature type="domain" description="Glutamine amidotransferase" evidence="12">
    <location>
        <begin position="301"/>
        <end position="533"/>
    </location>
</feature>
<dbReference type="GO" id="GO:0004359">
    <property type="term" value="F:glutaminase activity"/>
    <property type="evidence" value="ECO:0007669"/>
    <property type="project" value="RHEA"/>
</dbReference>
<feature type="binding site" evidence="11">
    <location>
        <position position="241"/>
    </location>
    <ligand>
        <name>ATP</name>
        <dbReference type="ChEBI" id="CHEBI:30616"/>
    </ligand>
</feature>
<keyword evidence="3 11" id="KW-0436">Ligase</keyword>
<evidence type="ECO:0000259" key="12">
    <source>
        <dbReference type="Pfam" id="PF00117"/>
    </source>
</evidence>
<comment type="caution">
    <text evidence="11">Lacks conserved residue(s) required for the propagation of feature annotation.</text>
</comment>
<feature type="active site" evidence="11">
    <location>
        <position position="516"/>
    </location>
</feature>
<evidence type="ECO:0000256" key="5">
    <source>
        <dbReference type="ARBA" id="ARBA00022741"/>
    </source>
</evidence>
<comment type="miscellaneous">
    <text evidence="11">CTPSs have evolved a hybrid strategy for distinguishing between UTP and CTP. The overlapping regions of the product feedback inhibitory and substrate sites recognize a common feature in both compounds, the triphosphate moiety. To differentiate isosteric substrate and product pyrimidine rings, an additional pocket far from the expected kinase/ligase catalytic site, specifically recognizes the cytosine and ribose portions of the product inhibitor.</text>
</comment>
<evidence type="ECO:0000256" key="9">
    <source>
        <dbReference type="ARBA" id="ARBA00022975"/>
    </source>
</evidence>
<dbReference type="Pfam" id="PF06418">
    <property type="entry name" value="CTP_synth_N"/>
    <property type="match status" value="1"/>
</dbReference>
<dbReference type="InterPro" id="IPR017926">
    <property type="entry name" value="GATASE"/>
</dbReference>
<evidence type="ECO:0000313" key="15">
    <source>
        <dbReference type="Proteomes" id="UP000321306"/>
    </source>
</evidence>
<evidence type="ECO:0000256" key="10">
    <source>
        <dbReference type="ARBA" id="ARBA00047781"/>
    </source>
</evidence>
<dbReference type="GO" id="GO:0003883">
    <property type="term" value="F:CTP synthase activity"/>
    <property type="evidence" value="ECO:0007669"/>
    <property type="project" value="UniProtKB-UniRule"/>
</dbReference>
<keyword evidence="6 11" id="KW-0067">ATP-binding</keyword>
<feature type="active site" description="Nucleophile; for glutamine hydrolysis" evidence="11">
    <location>
        <position position="380"/>
    </location>
</feature>
<feature type="binding site" evidence="11">
    <location>
        <begin position="13"/>
        <end position="18"/>
    </location>
    <ligand>
        <name>ATP</name>
        <dbReference type="ChEBI" id="CHEBI:30616"/>
    </ligand>
</feature>
<accession>A0A511MXX0</accession>
<dbReference type="PANTHER" id="PTHR11550">
    <property type="entry name" value="CTP SYNTHASE"/>
    <property type="match status" value="1"/>
</dbReference>
<dbReference type="InterPro" id="IPR017456">
    <property type="entry name" value="CTP_synthase_N"/>
</dbReference>
<feature type="binding site" evidence="11">
    <location>
        <position position="404"/>
    </location>
    <ligand>
        <name>L-glutamine</name>
        <dbReference type="ChEBI" id="CHEBI:58359"/>
    </ligand>
</feature>
<feature type="binding site" evidence="11">
    <location>
        <position position="53"/>
    </location>
    <ligand>
        <name>L-glutamine</name>
        <dbReference type="ChEBI" id="CHEBI:58359"/>
    </ligand>
</feature>
<evidence type="ECO:0000256" key="1">
    <source>
        <dbReference type="ARBA" id="ARBA00005171"/>
    </source>
</evidence>
<dbReference type="GO" id="GO:0044210">
    <property type="term" value="P:'de novo' CTP biosynthetic process"/>
    <property type="evidence" value="ECO:0007669"/>
    <property type="project" value="UniProtKB-UniRule"/>
</dbReference>
<evidence type="ECO:0000256" key="3">
    <source>
        <dbReference type="ARBA" id="ARBA00022598"/>
    </source>
</evidence>
<dbReference type="NCBIfam" id="TIGR00337">
    <property type="entry name" value="PyrG"/>
    <property type="match status" value="1"/>
</dbReference>
<dbReference type="GO" id="GO:0005829">
    <property type="term" value="C:cytosol"/>
    <property type="evidence" value="ECO:0007669"/>
    <property type="project" value="TreeGrafter"/>
</dbReference>
<feature type="binding site" evidence="11">
    <location>
        <position position="12"/>
    </location>
    <ligand>
        <name>UTP</name>
        <dbReference type="ChEBI" id="CHEBI:46398"/>
    </ligand>
</feature>
<evidence type="ECO:0000256" key="7">
    <source>
        <dbReference type="ARBA" id="ARBA00022842"/>
    </source>
</evidence>
<keyword evidence="5 11" id="KW-0547">Nucleotide-binding</keyword>
<dbReference type="PROSITE" id="PS51273">
    <property type="entry name" value="GATASE_TYPE_1"/>
    <property type="match status" value="1"/>
</dbReference>
<feature type="binding site" evidence="11">
    <location>
        <position position="223"/>
    </location>
    <ligand>
        <name>CTP</name>
        <dbReference type="ChEBI" id="CHEBI:37563"/>
        <note>allosteric inhibitor</note>
    </ligand>
</feature>
<name>A0A511MXX0_DEIC1</name>
<keyword evidence="4 11" id="KW-0479">Metal-binding</keyword>
<feature type="binding site" evidence="11">
    <location>
        <begin position="187"/>
        <end position="192"/>
    </location>
    <ligand>
        <name>UTP</name>
        <dbReference type="ChEBI" id="CHEBI:46398"/>
    </ligand>
</feature>
<reference evidence="14 15" key="1">
    <citation type="submission" date="2019-07" db="EMBL/GenBank/DDBJ databases">
        <title>Whole genome shotgun sequence of Deinococcus cellulosilyticus NBRC 106333.</title>
        <authorList>
            <person name="Hosoyama A."/>
            <person name="Uohara A."/>
            <person name="Ohji S."/>
            <person name="Ichikawa N."/>
        </authorList>
    </citation>
    <scope>NUCLEOTIDE SEQUENCE [LARGE SCALE GENOMIC DNA]</scope>
    <source>
        <strain evidence="14 15">NBRC 106333</strain>
    </source>
</reference>
<keyword evidence="8 11" id="KW-0315">Glutamine amidotransferase</keyword>
<dbReference type="FunFam" id="3.40.50.300:FF:000009">
    <property type="entry name" value="CTP synthase"/>
    <property type="match status" value="1"/>
</dbReference>
<dbReference type="FunFam" id="3.40.50.880:FF:000002">
    <property type="entry name" value="CTP synthase"/>
    <property type="match status" value="1"/>
</dbReference>
<dbReference type="OrthoDB" id="9801107at2"/>
<evidence type="ECO:0000256" key="8">
    <source>
        <dbReference type="ARBA" id="ARBA00022962"/>
    </source>
</evidence>
<dbReference type="GO" id="GO:0042802">
    <property type="term" value="F:identical protein binding"/>
    <property type="evidence" value="ECO:0007669"/>
    <property type="project" value="TreeGrafter"/>
</dbReference>
<feature type="binding site" evidence="11">
    <location>
        <position position="70"/>
    </location>
    <ligand>
        <name>Mg(2+)</name>
        <dbReference type="ChEBI" id="CHEBI:18420"/>
    </ligand>
</feature>
<dbReference type="Gene3D" id="3.40.50.880">
    <property type="match status" value="1"/>
</dbReference>
<feature type="binding site" evidence="11">
    <location>
        <position position="140"/>
    </location>
    <ligand>
        <name>Mg(2+)</name>
        <dbReference type="ChEBI" id="CHEBI:18420"/>
    </ligand>
</feature>
<dbReference type="PANTHER" id="PTHR11550:SF0">
    <property type="entry name" value="CTP SYNTHASE-RELATED"/>
    <property type="match status" value="1"/>
</dbReference>
<proteinExistence type="inferred from homology"/>
<feature type="binding site" evidence="11">
    <location>
        <position position="353"/>
    </location>
    <ligand>
        <name>L-glutamine</name>
        <dbReference type="ChEBI" id="CHEBI:58359"/>
    </ligand>
</feature>
<dbReference type="InterPro" id="IPR029062">
    <property type="entry name" value="Class_I_gatase-like"/>
</dbReference>
<dbReference type="InterPro" id="IPR027417">
    <property type="entry name" value="P-loop_NTPase"/>
</dbReference>
<dbReference type="RefSeq" id="WP_146882604.1">
    <property type="nucleotide sequence ID" value="NZ_BJXB01000003.1"/>
</dbReference>
<feature type="binding site" evidence="11">
    <location>
        <position position="464"/>
    </location>
    <ligand>
        <name>L-glutamine</name>
        <dbReference type="ChEBI" id="CHEBI:58359"/>
    </ligand>
</feature>
<comment type="caution">
    <text evidence="14">The sequence shown here is derived from an EMBL/GenBank/DDBJ whole genome shotgun (WGS) entry which is preliminary data.</text>
</comment>
<evidence type="ECO:0000313" key="14">
    <source>
        <dbReference type="EMBL" id="GEM45201.1"/>
    </source>
</evidence>
<comment type="similarity">
    <text evidence="2 11">Belongs to the CTP synthase family.</text>
</comment>
<evidence type="ECO:0000256" key="6">
    <source>
        <dbReference type="ARBA" id="ARBA00022840"/>
    </source>
</evidence>
<feature type="binding site" evidence="11">
    <location>
        <begin position="381"/>
        <end position="384"/>
    </location>
    <ligand>
        <name>L-glutamine</name>
        <dbReference type="ChEBI" id="CHEBI:58359"/>
    </ligand>
</feature>
<dbReference type="InterPro" id="IPR004468">
    <property type="entry name" value="CTP_synthase"/>
</dbReference>
<dbReference type="AlphaFoldDB" id="A0A511MXX0"/>
<dbReference type="CDD" id="cd03113">
    <property type="entry name" value="CTPS_N"/>
    <property type="match status" value="1"/>
</dbReference>
<evidence type="ECO:0000259" key="13">
    <source>
        <dbReference type="Pfam" id="PF06418"/>
    </source>
</evidence>
<comment type="subunit">
    <text evidence="11">Homotetramer.</text>
</comment>
<dbReference type="UniPathway" id="UPA00159">
    <property type="reaction ID" value="UER00277"/>
</dbReference>
<evidence type="ECO:0000256" key="2">
    <source>
        <dbReference type="ARBA" id="ARBA00007533"/>
    </source>
</evidence>
<comment type="catalytic activity">
    <reaction evidence="11">
        <text>UTP + NH4(+) + ATP = CTP + ADP + phosphate + 2 H(+)</text>
        <dbReference type="Rhea" id="RHEA:16597"/>
        <dbReference type="ChEBI" id="CHEBI:15378"/>
        <dbReference type="ChEBI" id="CHEBI:28938"/>
        <dbReference type="ChEBI" id="CHEBI:30616"/>
        <dbReference type="ChEBI" id="CHEBI:37563"/>
        <dbReference type="ChEBI" id="CHEBI:43474"/>
        <dbReference type="ChEBI" id="CHEBI:46398"/>
        <dbReference type="ChEBI" id="CHEBI:456216"/>
    </reaction>
</comment>
<feature type="binding site" evidence="11">
    <location>
        <begin position="187"/>
        <end position="192"/>
    </location>
    <ligand>
        <name>CTP</name>
        <dbReference type="ChEBI" id="CHEBI:37563"/>
        <note>allosteric inhibitor</note>
    </ligand>
</feature>
<feature type="domain" description="CTP synthase N-terminal" evidence="13">
    <location>
        <begin position="2"/>
        <end position="266"/>
    </location>
</feature>
<feature type="region of interest" description="Amidoligase domain" evidence="11">
    <location>
        <begin position="1"/>
        <end position="266"/>
    </location>
</feature>
<sequence length="546" mass="60192">MKYIFVTGGVVSSLGKGVVTSSLGALLRARGYKVTAVKIDPYINIDAGTMRPYEHGEVFVTAGGSETDLDIGNYERFLDMDIPEGSNITTGQVYQTVIRKERAGEYLSQTVQVIPHITDEIKYRIRTAGERAGAEIVIVEVGGTVGDIESTPFLEAIRQMRFDEGVENTMFVHVTLVPYLETSHEFKTKPTQHSVATLRSVGISPDAIIVRSKVELPQDIAKKIALFTSVMPGRVFTSYDVANIYELPIAFEEQGLGRVVEKQLELEKVTPNLSVWQNAVQVMKRPGNEVKIAIAGKYTAMPDAYKSLLESLEHAAIANNARLNVKWVNTEEVTEGDIAEHFEGTDAILVPGGFGIRGIEGKIRTARYARENKIPYLGICLGMQIAVIEYARSICKLEQANSSEFDQYSPHQVIGLMPEQLEVEGMGGTMRLGDWPMKVEAGTKLGEIYSVPNGGTVMERHRHRYEVNPEYVQQLKDAGLVISGVTPGIKSRGAGLVEAIELKDHPFFVALQSHPEFKSRPMRPSPPFKAFVAAALRHQGKDQVEA</sequence>
<comment type="function">
    <text evidence="11">Catalyzes the ATP-dependent amination of UTP to CTP with either L-glutamine or ammonia as the source of nitrogen. Regulates intracellular CTP levels through interactions with the four ribonucleotide triphosphates.</text>
</comment>
<dbReference type="EMBL" id="BJXB01000003">
    <property type="protein sequence ID" value="GEM45201.1"/>
    <property type="molecule type" value="Genomic_DNA"/>
</dbReference>
<dbReference type="GO" id="GO:0097268">
    <property type="term" value="C:cytoophidium"/>
    <property type="evidence" value="ECO:0007669"/>
    <property type="project" value="UniProtKB-ARBA"/>
</dbReference>
<comment type="catalytic activity">
    <reaction evidence="10 11">
        <text>UTP + L-glutamine + ATP + H2O = CTP + L-glutamate + ADP + phosphate + 2 H(+)</text>
        <dbReference type="Rhea" id="RHEA:26426"/>
        <dbReference type="ChEBI" id="CHEBI:15377"/>
        <dbReference type="ChEBI" id="CHEBI:15378"/>
        <dbReference type="ChEBI" id="CHEBI:29985"/>
        <dbReference type="ChEBI" id="CHEBI:30616"/>
        <dbReference type="ChEBI" id="CHEBI:37563"/>
        <dbReference type="ChEBI" id="CHEBI:43474"/>
        <dbReference type="ChEBI" id="CHEBI:46398"/>
        <dbReference type="ChEBI" id="CHEBI:58359"/>
        <dbReference type="ChEBI" id="CHEBI:456216"/>
        <dbReference type="EC" id="6.3.4.2"/>
    </reaction>
</comment>
<comment type="pathway">
    <text evidence="1 11">Pyrimidine metabolism; CTP biosynthesis via de novo pathway; CTP from UDP: step 2/2.</text>
</comment>
<comment type="catalytic activity">
    <reaction evidence="11">
        <text>L-glutamine + H2O = L-glutamate + NH4(+)</text>
        <dbReference type="Rhea" id="RHEA:15889"/>
        <dbReference type="ChEBI" id="CHEBI:15377"/>
        <dbReference type="ChEBI" id="CHEBI:28938"/>
        <dbReference type="ChEBI" id="CHEBI:29985"/>
        <dbReference type="ChEBI" id="CHEBI:58359"/>
    </reaction>
</comment>
<organism evidence="14 15">
    <name type="scientific">Deinococcus cellulosilyticus (strain DSM 18568 / NBRC 106333 / KACC 11606 / 5516J-15)</name>
    <dbReference type="NCBI Taxonomy" id="1223518"/>
    <lineage>
        <taxon>Bacteria</taxon>
        <taxon>Thermotogati</taxon>
        <taxon>Deinococcota</taxon>
        <taxon>Deinococci</taxon>
        <taxon>Deinococcales</taxon>
        <taxon>Deinococcaceae</taxon>
        <taxon>Deinococcus</taxon>
    </lineage>
</organism>
<dbReference type="SUPFAM" id="SSF52540">
    <property type="entry name" value="P-loop containing nucleoside triphosphate hydrolases"/>
    <property type="match status" value="1"/>
</dbReference>
<evidence type="ECO:0000256" key="11">
    <source>
        <dbReference type="HAMAP-Rule" id="MF_01227"/>
    </source>
</evidence>